<reference evidence="1 2" key="1">
    <citation type="submission" date="2016-10" db="EMBL/GenBank/DDBJ databases">
        <authorList>
            <person name="de Groot N.N."/>
        </authorList>
    </citation>
    <scope>NUCLEOTIDE SEQUENCE [LARGE SCALE GENOMIC DNA]</scope>
    <source>
        <strain evidence="1 2">47C3B</strain>
    </source>
</reference>
<organism evidence="1 2">
    <name type="scientific">Mucilaginibacter pineti</name>
    <dbReference type="NCBI Taxonomy" id="1391627"/>
    <lineage>
        <taxon>Bacteria</taxon>
        <taxon>Pseudomonadati</taxon>
        <taxon>Bacteroidota</taxon>
        <taxon>Sphingobacteriia</taxon>
        <taxon>Sphingobacteriales</taxon>
        <taxon>Sphingobacteriaceae</taxon>
        <taxon>Mucilaginibacter</taxon>
    </lineage>
</organism>
<protein>
    <submittedName>
        <fullName evidence="1">Mobilisation protein (MobC)</fullName>
    </submittedName>
</protein>
<evidence type="ECO:0000313" key="2">
    <source>
        <dbReference type="Proteomes" id="UP000199072"/>
    </source>
</evidence>
<name>A0A1G7JPX5_9SPHI</name>
<dbReference type="EMBL" id="FNAI01000015">
    <property type="protein sequence ID" value="SDF27002.1"/>
    <property type="molecule type" value="Genomic_DNA"/>
</dbReference>
<dbReference type="AlphaFoldDB" id="A0A1G7JPX5"/>
<dbReference type="Pfam" id="PF21983">
    <property type="entry name" value="NikA-like"/>
    <property type="match status" value="1"/>
</dbReference>
<keyword evidence="2" id="KW-1185">Reference proteome</keyword>
<sequence length="177" mass="20170">MYFCRTKIPYGHFLTAKNSLAFKLPLANLKGVSEIRNSFPLMTASRNAKGRPLLTEGKRTKKIDARFTEAEFKLVLELEKQLGVRRTDLVRMRLLNNASSLVINAKDLISSIDSIAAEMGRAGNNINQLAHYANIHKIKGILREQVAERFNLLFENYIGQQKELEIALRKIIRLMGR</sequence>
<dbReference type="InterPro" id="IPR053842">
    <property type="entry name" value="NikA-like"/>
</dbReference>
<proteinExistence type="predicted"/>
<evidence type="ECO:0000313" key="1">
    <source>
        <dbReference type="EMBL" id="SDF27002.1"/>
    </source>
</evidence>
<accession>A0A1G7JPX5</accession>
<gene>
    <name evidence="1" type="ORF">SAMN05216464_11575</name>
</gene>
<dbReference type="Proteomes" id="UP000199072">
    <property type="component" value="Unassembled WGS sequence"/>
</dbReference>